<evidence type="ECO:0000313" key="2">
    <source>
        <dbReference type="EMBL" id="AUH00101.1"/>
    </source>
</evidence>
<dbReference type="InterPro" id="IPR000868">
    <property type="entry name" value="Isochorismatase-like_dom"/>
</dbReference>
<protein>
    <recommendedName>
        <fullName evidence="1">Isochorismatase-like domain-containing protein</fullName>
    </recommendedName>
</protein>
<dbReference type="KEGG" id="sera:Ser39006_009970"/>
<dbReference type="InterPro" id="IPR036380">
    <property type="entry name" value="Isochorismatase-like_sf"/>
</dbReference>
<organism evidence="3 4">
    <name type="scientific">Serratia sp. (strain ATCC 39006)</name>
    <name type="common">Prodigiosinella confusarubida</name>
    <dbReference type="NCBI Taxonomy" id="104623"/>
    <lineage>
        <taxon>Bacteria</taxon>
        <taxon>Pseudomonadati</taxon>
        <taxon>Pseudomonadota</taxon>
        <taxon>Gammaproteobacteria</taxon>
        <taxon>Enterobacterales</taxon>
        <taxon>Pectobacteriaceae</taxon>
        <taxon>Prodigiosinella</taxon>
    </lineage>
</organism>
<evidence type="ECO:0000259" key="1">
    <source>
        <dbReference type="Pfam" id="PF00857"/>
    </source>
</evidence>
<reference evidence="2 5" key="3">
    <citation type="submission" date="2017-11" db="EMBL/GenBank/DDBJ databases">
        <title>Complete genome sequence of Serratia sp. ATCC 39006 LacA.</title>
        <authorList>
            <person name="Hampton H.G."/>
            <person name="Jackson S.A."/>
            <person name="Jauregui R."/>
            <person name="Poulter G.T.M."/>
            <person name="Salmond G.P.C."/>
            <person name="Fineran P.C."/>
        </authorList>
    </citation>
    <scope>NUCLEOTIDE SEQUENCE [LARGE SCALE GENOMIC DNA]</scope>
    <source>
        <strain evidence="2 5">ATCC 39006</strain>
    </source>
</reference>
<dbReference type="Proteomes" id="UP000017700">
    <property type="component" value="Chromosome"/>
</dbReference>
<name>A0A2I5TIN7_SERS3</name>
<dbReference type="Gene3D" id="3.40.50.850">
    <property type="entry name" value="Isochorismatase-like"/>
    <property type="match status" value="1"/>
</dbReference>
<reference evidence="3" key="4">
    <citation type="submission" date="2017-11" db="EMBL/GenBank/DDBJ databases">
        <title>Complete genome sequence of Serratia sp. ATCC 39006.</title>
        <authorList>
            <person name="Hampton H.G."/>
            <person name="Jackson S.A."/>
            <person name="Jauregui R."/>
            <person name="Poulter G.T.M."/>
            <person name="Salmond G.P.C."/>
            <person name="Fineran P.C."/>
        </authorList>
    </citation>
    <scope>NUCLEOTIDE SEQUENCE</scope>
    <source>
        <strain evidence="3">ATCC 39006</strain>
    </source>
</reference>
<dbReference type="EMBL" id="CP025084">
    <property type="protein sequence ID" value="AUH04420.1"/>
    <property type="molecule type" value="Genomic_DNA"/>
</dbReference>
<reference evidence="3" key="2">
    <citation type="submission" date="2013-09" db="EMBL/GenBank/DDBJ databases">
        <authorList>
            <person name="Wang G."/>
            <person name="Yang Y."/>
            <person name="Su Y."/>
        </authorList>
    </citation>
    <scope>NUCLEOTIDE SEQUENCE</scope>
    <source>
        <strain evidence="3">ATCC 39006</strain>
    </source>
</reference>
<feature type="domain" description="Isochorismatase-like" evidence="1">
    <location>
        <begin position="1"/>
        <end position="38"/>
    </location>
</feature>
<evidence type="ECO:0000313" key="3">
    <source>
        <dbReference type="EMBL" id="AUH04420.1"/>
    </source>
</evidence>
<dbReference type="EMBL" id="CP025085">
    <property type="protein sequence ID" value="AUH00101.1"/>
    <property type="molecule type" value="Genomic_DNA"/>
</dbReference>
<dbReference type="Proteomes" id="UP000233778">
    <property type="component" value="Chromosome"/>
</dbReference>
<dbReference type="KEGG" id="serq:CWC46_09965"/>
<dbReference type="AlphaFoldDB" id="A0A2I5TIN7"/>
<evidence type="ECO:0000313" key="5">
    <source>
        <dbReference type="Proteomes" id="UP000233778"/>
    </source>
</evidence>
<dbReference type="RefSeq" id="WP_084297648.1">
    <property type="nucleotide sequence ID" value="NZ_CP025084.1"/>
</dbReference>
<reference evidence="3 4" key="1">
    <citation type="journal article" date="2013" name="Genome Announc.">
        <title>Draft genome sequence of Serratia sp. strain ATCC 39006, a model bacterium for analysis of the biosynthesis and regulation of prodigiosin, a carbapenem, and gas vesicles.</title>
        <authorList>
            <person name="Fineran P.C."/>
            <person name="Iglesias Cans M.C."/>
            <person name="Ramsay J.P."/>
            <person name="Wilf N.M."/>
            <person name="Cossyleon D."/>
            <person name="McNeil M.B."/>
            <person name="Williamson N.R."/>
            <person name="Monson R.E."/>
            <person name="Becher S.A."/>
            <person name="Stanton J.A."/>
            <person name="Brugger K."/>
            <person name="Brown S.D."/>
            <person name="Salmond G.P."/>
        </authorList>
    </citation>
    <scope>NUCLEOTIDE SEQUENCE [LARGE SCALE GENOMIC DNA]</scope>
    <source>
        <strain evidence="3">ATCC 39006</strain>
        <strain evidence="4">ATCC 39006 / SC 11482</strain>
    </source>
</reference>
<sequence>MHDRDYTIMVVEDACAASSEEEHRESMKVLATIAGVVSVENLKDL</sequence>
<proteinExistence type="predicted"/>
<accession>A0A2I5TIN7</accession>
<dbReference type="SUPFAM" id="SSF52499">
    <property type="entry name" value="Isochorismatase-like hydrolases"/>
    <property type="match status" value="1"/>
</dbReference>
<keyword evidence="4" id="KW-1185">Reference proteome</keyword>
<evidence type="ECO:0000313" key="4">
    <source>
        <dbReference type="Proteomes" id="UP000017700"/>
    </source>
</evidence>
<gene>
    <name evidence="2" type="ORF">CWC46_09965</name>
    <name evidence="3" type="ORF">Ser39006_009970</name>
</gene>
<dbReference type="OrthoDB" id="9807387at2"/>
<dbReference type="Pfam" id="PF00857">
    <property type="entry name" value="Isochorismatase"/>
    <property type="match status" value="1"/>
</dbReference>